<keyword evidence="5 6" id="KW-0472">Membrane</keyword>
<name>A0ABS7Q319_9ACTN</name>
<feature type="domain" description="ABC3 transporter permease C-terminal" evidence="7">
    <location>
        <begin position="277"/>
        <end position="392"/>
    </location>
</feature>
<dbReference type="PANTHER" id="PTHR30287:SF1">
    <property type="entry name" value="INNER MEMBRANE PROTEIN"/>
    <property type="match status" value="1"/>
</dbReference>
<evidence type="ECO:0000256" key="4">
    <source>
        <dbReference type="ARBA" id="ARBA00022989"/>
    </source>
</evidence>
<reference evidence="8 9" key="1">
    <citation type="submission" date="2021-08" db="EMBL/GenBank/DDBJ databases">
        <title>WGS of actinomycetes from Thailand.</title>
        <authorList>
            <person name="Thawai C."/>
        </authorList>
    </citation>
    <scope>NUCLEOTIDE SEQUENCE [LARGE SCALE GENOMIC DNA]</scope>
    <source>
        <strain evidence="8 9">PLK6-54</strain>
    </source>
</reference>
<accession>A0ABS7Q319</accession>
<sequence>MLMRLALRTLQARRTGFLGAFVALFCAAALVTACGGLLETGLRGTVATERYAAAPLVVAADQNVHQTTVKHKKGKTKVKHKAKPLAERAWLPAALTARIARVPGVAAAVPELTFPAAPVGVPATGRTAYGHSWESARLTPFTLSAGSAPKAPTDVVVDRELAARAHLKPGDHLTVQSTAAPRTYRVSGIATAAGGDLADQTSLFFSPAEAERLAAHPGQVAAIGVLPASGRVLDPDVLRTAFAGTTAQLHSGDGRGSVEFPDAARARVQLVSMGGAIGGTALLVAVLVVVGTFALSLRQRYRELALLRAVAATARQLRRLVGREALLVGAAAGVLGSLAGLPLAHWLLGRFVAMGTIPDTLRPAVGFVPVAAGVLTTTAGAWAAARISARRITRITPAQALAEAVLEPRRSGGRTVAGLVLLAGGGALVGVLSALDTEPAATPVTFLAVVVLAAAVSLLGPALVRAGAALLAGPLRLARFPGVLARRNLRGNAVRTAAAVTPLALLVAMASTVLFTQSTLGQAAHRQAAAGTHGDWTLVSDGLGVPGAAADAVRKVPGVTAVTEVVRTTVRVGLDKYPAQGVTSAAPTRTWDPDVVSGTLAHFGDGSVAVSETAARARGLRPGDTLPVTLGDGTRVTLTVAAVYARGLGFGDLTLAHDVVARHVDDPLAAAVLVRGDARTEAAALTAAVRAFPGVRVLAPGRAADALTTRVRRSNAEAQFLAMGLVLVFTAIAAVNTLAMSTAERVREFARLRLAGAGRRQVLRMLACEGAAVVVLAAALGSAIALAVLTAFSTGMTGSPAPAFRALPYGGVVALAAVLALPAVALPGRVALRPRPVEVVTAAE</sequence>
<proteinExistence type="predicted"/>
<feature type="transmembrane region" description="Helical" evidence="6">
    <location>
        <begin position="493"/>
        <end position="515"/>
    </location>
</feature>
<feature type="transmembrane region" description="Helical" evidence="6">
    <location>
        <begin position="806"/>
        <end position="826"/>
    </location>
</feature>
<organism evidence="8 9">
    <name type="scientific">Actinacidiphila acidipaludis</name>
    <dbReference type="NCBI Taxonomy" id="2873382"/>
    <lineage>
        <taxon>Bacteria</taxon>
        <taxon>Bacillati</taxon>
        <taxon>Actinomycetota</taxon>
        <taxon>Actinomycetes</taxon>
        <taxon>Kitasatosporales</taxon>
        <taxon>Streptomycetaceae</taxon>
        <taxon>Actinacidiphila</taxon>
    </lineage>
</organism>
<gene>
    <name evidence="8" type="ORF">K7862_07815</name>
</gene>
<feature type="domain" description="ABC3 transporter permease C-terminal" evidence="7">
    <location>
        <begin position="721"/>
        <end position="833"/>
    </location>
</feature>
<feature type="transmembrane region" description="Helical" evidence="6">
    <location>
        <begin position="447"/>
        <end position="472"/>
    </location>
</feature>
<evidence type="ECO:0000313" key="9">
    <source>
        <dbReference type="Proteomes" id="UP000778578"/>
    </source>
</evidence>
<feature type="transmembrane region" description="Helical" evidence="6">
    <location>
        <begin position="364"/>
        <end position="385"/>
    </location>
</feature>
<feature type="transmembrane region" description="Helical" evidence="6">
    <location>
        <begin position="720"/>
        <end position="741"/>
    </location>
</feature>
<evidence type="ECO:0000256" key="6">
    <source>
        <dbReference type="SAM" id="Phobius"/>
    </source>
</evidence>
<dbReference type="Pfam" id="PF02687">
    <property type="entry name" value="FtsX"/>
    <property type="match status" value="2"/>
</dbReference>
<protein>
    <submittedName>
        <fullName evidence="8">FtsX-like permease family protein</fullName>
    </submittedName>
</protein>
<evidence type="ECO:0000259" key="7">
    <source>
        <dbReference type="Pfam" id="PF02687"/>
    </source>
</evidence>
<comment type="subcellular location">
    <subcellularLocation>
        <location evidence="1">Cell membrane</location>
        <topology evidence="1">Multi-pass membrane protein</topology>
    </subcellularLocation>
</comment>
<dbReference type="Proteomes" id="UP000778578">
    <property type="component" value="Unassembled WGS sequence"/>
</dbReference>
<evidence type="ECO:0000313" key="8">
    <source>
        <dbReference type="EMBL" id="MBY8877540.1"/>
    </source>
</evidence>
<evidence type="ECO:0000256" key="3">
    <source>
        <dbReference type="ARBA" id="ARBA00022692"/>
    </source>
</evidence>
<feature type="transmembrane region" description="Helical" evidence="6">
    <location>
        <begin position="762"/>
        <end position="786"/>
    </location>
</feature>
<evidence type="ECO:0000256" key="2">
    <source>
        <dbReference type="ARBA" id="ARBA00022475"/>
    </source>
</evidence>
<keyword evidence="4 6" id="KW-1133">Transmembrane helix</keyword>
<feature type="transmembrane region" description="Helical" evidence="6">
    <location>
        <begin position="325"/>
        <end position="344"/>
    </location>
</feature>
<dbReference type="RefSeq" id="WP_222961695.1">
    <property type="nucleotide sequence ID" value="NZ_JAINZZ010000006.1"/>
</dbReference>
<keyword evidence="2" id="KW-1003">Cell membrane</keyword>
<keyword evidence="9" id="KW-1185">Reference proteome</keyword>
<dbReference type="PROSITE" id="PS51257">
    <property type="entry name" value="PROKAR_LIPOPROTEIN"/>
    <property type="match status" value="1"/>
</dbReference>
<dbReference type="PANTHER" id="PTHR30287">
    <property type="entry name" value="MEMBRANE COMPONENT OF PREDICTED ABC SUPERFAMILY METABOLITE UPTAKE TRANSPORTER"/>
    <property type="match status" value="1"/>
</dbReference>
<dbReference type="EMBL" id="JAINZZ010000006">
    <property type="protein sequence ID" value="MBY8877540.1"/>
    <property type="molecule type" value="Genomic_DNA"/>
</dbReference>
<feature type="transmembrane region" description="Helical" evidence="6">
    <location>
        <begin position="270"/>
        <end position="295"/>
    </location>
</feature>
<evidence type="ECO:0000256" key="5">
    <source>
        <dbReference type="ARBA" id="ARBA00023136"/>
    </source>
</evidence>
<dbReference type="InterPro" id="IPR003838">
    <property type="entry name" value="ABC3_permease_C"/>
</dbReference>
<keyword evidence="3 6" id="KW-0812">Transmembrane</keyword>
<feature type="transmembrane region" description="Helical" evidence="6">
    <location>
        <begin position="416"/>
        <end position="435"/>
    </location>
</feature>
<dbReference type="InterPro" id="IPR038766">
    <property type="entry name" value="Membrane_comp_ABC_pdt"/>
</dbReference>
<evidence type="ECO:0000256" key="1">
    <source>
        <dbReference type="ARBA" id="ARBA00004651"/>
    </source>
</evidence>
<comment type="caution">
    <text evidence="8">The sequence shown here is derived from an EMBL/GenBank/DDBJ whole genome shotgun (WGS) entry which is preliminary data.</text>
</comment>